<sequence length="297" mass="33327">MHRNHPIAVLLHQFLYPNPRPSDPSSFSAHLAKNLVPEVRIETATFYGSLDTIEARYPGLNYSHPPHRKRLGRFPHHAALFKAFDALELTEGEIAGFCRWEGTKWARERYERDEGIKVQDTTGLDIPEWVDPRKTKKARLDTTPRASSGNDGIHIKREMTVEIEQVGRTTVDTEMPDVEDSEVDEEEGELEDAAEETIGAPSHESQFRVTSMPNQHERTLQPNIFRAASNAMQTPAGGMDLAVWEQWIKEATENGNISQLSAAEYAQQHGFLPSTLTSTASTQFPSPTNPRMGSPRA</sequence>
<evidence type="ECO:0000313" key="3">
    <source>
        <dbReference type="Proteomes" id="UP000800092"/>
    </source>
</evidence>
<dbReference type="Proteomes" id="UP000800092">
    <property type="component" value="Unassembled WGS sequence"/>
</dbReference>
<evidence type="ECO:0000256" key="1">
    <source>
        <dbReference type="SAM" id="MobiDB-lite"/>
    </source>
</evidence>
<keyword evidence="3" id="KW-1185">Reference proteome</keyword>
<protein>
    <submittedName>
        <fullName evidence="2">Uncharacterized protein</fullName>
    </submittedName>
</protein>
<reference evidence="2" key="1">
    <citation type="journal article" date="2020" name="Stud. Mycol.">
        <title>101 Dothideomycetes genomes: a test case for predicting lifestyles and emergence of pathogens.</title>
        <authorList>
            <person name="Haridas S."/>
            <person name="Albert R."/>
            <person name="Binder M."/>
            <person name="Bloem J."/>
            <person name="Labutti K."/>
            <person name="Salamov A."/>
            <person name="Andreopoulos B."/>
            <person name="Baker S."/>
            <person name="Barry K."/>
            <person name="Bills G."/>
            <person name="Bluhm B."/>
            <person name="Cannon C."/>
            <person name="Castanera R."/>
            <person name="Culley D."/>
            <person name="Daum C."/>
            <person name="Ezra D."/>
            <person name="Gonzalez J."/>
            <person name="Henrissat B."/>
            <person name="Kuo A."/>
            <person name="Liang C."/>
            <person name="Lipzen A."/>
            <person name="Lutzoni F."/>
            <person name="Magnuson J."/>
            <person name="Mondo S."/>
            <person name="Nolan M."/>
            <person name="Ohm R."/>
            <person name="Pangilinan J."/>
            <person name="Park H.-J."/>
            <person name="Ramirez L."/>
            <person name="Alfaro M."/>
            <person name="Sun H."/>
            <person name="Tritt A."/>
            <person name="Yoshinaga Y."/>
            <person name="Zwiers L.-H."/>
            <person name="Turgeon B."/>
            <person name="Goodwin S."/>
            <person name="Spatafora J."/>
            <person name="Crous P."/>
            <person name="Grigoriev I."/>
        </authorList>
    </citation>
    <scope>NUCLEOTIDE SEQUENCE</scope>
    <source>
        <strain evidence="2">Tuck. ex Michener</strain>
    </source>
</reference>
<feature type="compositionally biased region" description="Polar residues" evidence="1">
    <location>
        <begin position="274"/>
        <end position="291"/>
    </location>
</feature>
<feature type="region of interest" description="Disordered" evidence="1">
    <location>
        <begin position="274"/>
        <end position="297"/>
    </location>
</feature>
<proteinExistence type="predicted"/>
<gene>
    <name evidence="2" type="ORF">EV356DRAFT_498903</name>
</gene>
<dbReference type="OrthoDB" id="4106209at2759"/>
<organism evidence="2 3">
    <name type="scientific">Viridothelium virens</name>
    <name type="common">Speckled blister lichen</name>
    <name type="synonym">Trypethelium virens</name>
    <dbReference type="NCBI Taxonomy" id="1048519"/>
    <lineage>
        <taxon>Eukaryota</taxon>
        <taxon>Fungi</taxon>
        <taxon>Dikarya</taxon>
        <taxon>Ascomycota</taxon>
        <taxon>Pezizomycotina</taxon>
        <taxon>Dothideomycetes</taxon>
        <taxon>Dothideomycetes incertae sedis</taxon>
        <taxon>Trypetheliales</taxon>
        <taxon>Trypetheliaceae</taxon>
        <taxon>Viridothelium</taxon>
    </lineage>
</organism>
<evidence type="ECO:0000313" key="2">
    <source>
        <dbReference type="EMBL" id="KAF2236067.1"/>
    </source>
</evidence>
<accession>A0A6A6HDE6</accession>
<name>A0A6A6HDE6_VIRVR</name>
<dbReference type="AlphaFoldDB" id="A0A6A6HDE6"/>
<dbReference type="EMBL" id="ML991787">
    <property type="protein sequence ID" value="KAF2236067.1"/>
    <property type="molecule type" value="Genomic_DNA"/>
</dbReference>